<organism evidence="3 4">
    <name type="scientific">Chitinasiproducens palmae</name>
    <dbReference type="NCBI Taxonomy" id="1770053"/>
    <lineage>
        <taxon>Bacteria</taxon>
        <taxon>Pseudomonadati</taxon>
        <taxon>Pseudomonadota</taxon>
        <taxon>Betaproteobacteria</taxon>
        <taxon>Burkholderiales</taxon>
        <taxon>Burkholderiaceae</taxon>
        <taxon>Chitinasiproducens</taxon>
    </lineage>
</organism>
<reference evidence="4" key="1">
    <citation type="submission" date="2016-09" db="EMBL/GenBank/DDBJ databases">
        <authorList>
            <person name="Varghese N."/>
            <person name="Submissions S."/>
        </authorList>
    </citation>
    <scope>NUCLEOTIDE SEQUENCE [LARGE SCALE GENOMIC DNA]</scope>
    <source>
        <strain evidence="4">JS23</strain>
    </source>
</reference>
<gene>
    <name evidence="3" type="ORF">SAMN05216551_109190</name>
</gene>
<evidence type="ECO:0000313" key="4">
    <source>
        <dbReference type="Proteomes" id="UP000243719"/>
    </source>
</evidence>
<dbReference type="RefSeq" id="WP_091910404.1">
    <property type="nucleotide sequence ID" value="NZ_FNLO01000009.1"/>
</dbReference>
<feature type="compositionally biased region" description="Low complexity" evidence="1">
    <location>
        <begin position="30"/>
        <end position="45"/>
    </location>
</feature>
<dbReference type="AlphaFoldDB" id="A0A1H2PT69"/>
<sequence length="83" mass="8583">MRSRQFAPPLSSFLASVLLLAPAGLSLAAPADEAPAASDSAAHAPMVRRPGAAGDPMPIKRPPKMPNEHRSTIDKLGSDSLAK</sequence>
<dbReference type="Proteomes" id="UP000243719">
    <property type="component" value="Unassembled WGS sequence"/>
</dbReference>
<proteinExistence type="predicted"/>
<feature type="signal peptide" evidence="2">
    <location>
        <begin position="1"/>
        <end position="28"/>
    </location>
</feature>
<feature type="compositionally biased region" description="Basic and acidic residues" evidence="1">
    <location>
        <begin position="66"/>
        <end position="83"/>
    </location>
</feature>
<keyword evidence="2" id="KW-0732">Signal</keyword>
<keyword evidence="4" id="KW-1185">Reference proteome</keyword>
<evidence type="ECO:0000313" key="3">
    <source>
        <dbReference type="EMBL" id="SDV49847.1"/>
    </source>
</evidence>
<accession>A0A1H2PT69</accession>
<dbReference type="EMBL" id="FNLO01000009">
    <property type="protein sequence ID" value="SDV49847.1"/>
    <property type="molecule type" value="Genomic_DNA"/>
</dbReference>
<feature type="region of interest" description="Disordered" evidence="1">
    <location>
        <begin position="30"/>
        <end position="83"/>
    </location>
</feature>
<name>A0A1H2PT69_9BURK</name>
<evidence type="ECO:0000256" key="2">
    <source>
        <dbReference type="SAM" id="SignalP"/>
    </source>
</evidence>
<feature type="chain" id="PRO_5017209750" evidence="2">
    <location>
        <begin position="29"/>
        <end position="83"/>
    </location>
</feature>
<protein>
    <submittedName>
        <fullName evidence="3">Uncharacterized protein</fullName>
    </submittedName>
</protein>
<evidence type="ECO:0000256" key="1">
    <source>
        <dbReference type="SAM" id="MobiDB-lite"/>
    </source>
</evidence>